<organism evidence="1 2">
    <name type="scientific">Glutinoglossum americanum</name>
    <dbReference type="NCBI Taxonomy" id="1670608"/>
    <lineage>
        <taxon>Eukaryota</taxon>
        <taxon>Fungi</taxon>
        <taxon>Dikarya</taxon>
        <taxon>Ascomycota</taxon>
        <taxon>Pezizomycotina</taxon>
        <taxon>Geoglossomycetes</taxon>
        <taxon>Geoglossales</taxon>
        <taxon>Geoglossaceae</taxon>
        <taxon>Glutinoglossum</taxon>
    </lineage>
</organism>
<keyword evidence="2" id="KW-1185">Reference proteome</keyword>
<proteinExistence type="predicted"/>
<sequence length="143" mass="14626">MTSAPQWFHCSQTKLVFHCEPGMLPGLNPGDNMDQFTKDAIITTAIIGNSLTPASTLAPETAIKQAIPGSVNNTIPAFSTDYTATAILVIPPVTNSIVAVDTSGGGTTAANPSMTPSDHTIASAAANADMALLLGFLLLVISA</sequence>
<comment type="caution">
    <text evidence="1">The sequence shown here is derived from an EMBL/GenBank/DDBJ whole genome shotgun (WGS) entry which is preliminary data.</text>
</comment>
<dbReference type="EMBL" id="JAGHQL010000099">
    <property type="protein sequence ID" value="KAH0538716.1"/>
    <property type="molecule type" value="Genomic_DNA"/>
</dbReference>
<dbReference type="Proteomes" id="UP000698800">
    <property type="component" value="Unassembled WGS sequence"/>
</dbReference>
<dbReference type="AlphaFoldDB" id="A0A9P8HZR0"/>
<evidence type="ECO:0000313" key="2">
    <source>
        <dbReference type="Proteomes" id="UP000698800"/>
    </source>
</evidence>
<name>A0A9P8HZR0_9PEZI</name>
<reference evidence="1" key="1">
    <citation type="submission" date="2021-03" db="EMBL/GenBank/DDBJ databases">
        <title>Comparative genomics and phylogenomic investigation of the class Geoglossomycetes provide insights into ecological specialization and systematics.</title>
        <authorList>
            <person name="Melie T."/>
            <person name="Pirro S."/>
            <person name="Miller A.N."/>
            <person name="Quandt A."/>
        </authorList>
    </citation>
    <scope>NUCLEOTIDE SEQUENCE</scope>
    <source>
        <strain evidence="1">GBOQ0MN5Z8</strain>
    </source>
</reference>
<protein>
    <submittedName>
        <fullName evidence="1">Uncharacterized protein</fullName>
    </submittedName>
</protein>
<accession>A0A9P8HZR0</accession>
<evidence type="ECO:0000313" key="1">
    <source>
        <dbReference type="EMBL" id="KAH0538716.1"/>
    </source>
</evidence>
<gene>
    <name evidence="1" type="ORF">FGG08_004733</name>
</gene>